<dbReference type="AlphaFoldDB" id="A0A382ZPF9"/>
<gene>
    <name evidence="2" type="ORF">METZ01_LOCUS450147</name>
</gene>
<sequence>KLPPLRFDELVDGLPPETRLRLRKQRRQPSDSRTQPSARSRHRELGIRQWRQGHPAVEHVRPRIPQGGSRNGRGGRPRRSANQTRRLGDSALAARKEKRRAASDQDQGQARNRLGRSPGIRRDARGLHRGHPKEKATHHLRGQHRGRHPAGHCGGTIHQGKKGNHHPM</sequence>
<feature type="non-terminal residue" evidence="2">
    <location>
        <position position="168"/>
    </location>
</feature>
<protein>
    <submittedName>
        <fullName evidence="2">Uncharacterized protein</fullName>
    </submittedName>
</protein>
<accession>A0A382ZPF9</accession>
<feature type="non-terminal residue" evidence="2">
    <location>
        <position position="1"/>
    </location>
</feature>
<name>A0A382ZPF9_9ZZZZ</name>
<feature type="compositionally biased region" description="Basic residues" evidence="1">
    <location>
        <begin position="159"/>
        <end position="168"/>
    </location>
</feature>
<feature type="compositionally biased region" description="Basic residues" evidence="1">
    <location>
        <begin position="127"/>
        <end position="150"/>
    </location>
</feature>
<reference evidence="2" key="1">
    <citation type="submission" date="2018-05" db="EMBL/GenBank/DDBJ databases">
        <authorList>
            <person name="Lanie J.A."/>
            <person name="Ng W.-L."/>
            <person name="Kazmierczak K.M."/>
            <person name="Andrzejewski T.M."/>
            <person name="Davidsen T.M."/>
            <person name="Wayne K.J."/>
            <person name="Tettelin H."/>
            <person name="Glass J.I."/>
            <person name="Rusch D."/>
            <person name="Podicherti R."/>
            <person name="Tsui H.-C.T."/>
            <person name="Winkler M.E."/>
        </authorList>
    </citation>
    <scope>NUCLEOTIDE SEQUENCE</scope>
</reference>
<proteinExistence type="predicted"/>
<organism evidence="2">
    <name type="scientific">marine metagenome</name>
    <dbReference type="NCBI Taxonomy" id="408172"/>
    <lineage>
        <taxon>unclassified sequences</taxon>
        <taxon>metagenomes</taxon>
        <taxon>ecological metagenomes</taxon>
    </lineage>
</organism>
<dbReference type="EMBL" id="UINC01185538">
    <property type="protein sequence ID" value="SVD97293.1"/>
    <property type="molecule type" value="Genomic_DNA"/>
</dbReference>
<evidence type="ECO:0000313" key="2">
    <source>
        <dbReference type="EMBL" id="SVD97293.1"/>
    </source>
</evidence>
<feature type="region of interest" description="Disordered" evidence="1">
    <location>
        <begin position="1"/>
        <end position="168"/>
    </location>
</feature>
<evidence type="ECO:0000256" key="1">
    <source>
        <dbReference type="SAM" id="MobiDB-lite"/>
    </source>
</evidence>